<dbReference type="InterPro" id="IPR029047">
    <property type="entry name" value="HSP70_peptide-bd_sf"/>
</dbReference>
<dbReference type="OrthoDB" id="9766019at2"/>
<sequence length="616" mass="66163">MAKTIGIDLGTTNSCVAVIEGGEPVVIPNAEGGRTTPSVVAFSKTGERLVGQVAKRQAITNPEKTVSSIKREMGSNYKVNIDGKDYTPQEISAMILTKLKTDAEAYLGEKVSQAVITVPAYFTDAQRQATKDAGKIAGLDVKRIINEPTAAALSYGIDKETDQKVMVYDLGGGTFDVSIIEMGDGVQEVLATAGNNRLGGDDFDQRVMDWIVGSFKAETGVDLKGDKMAMQRVKEAAEKAKIDLSGITSTNINLPFITADATGPKHLDLNLSRAKFNELTADLVEKTMGPVRQALSDSGLSIDKIDKVLMVGGSSRIPAVQEAVKKFTGKEPFKGINPDECVAIGAAIQAGVLGGEVEGLLLLDVTPLSLGVETMGGVMTKIIERNTTIPTKKSQIFSTAVDGQTQVEVNVLQGEREFARDNKQLGLFKLDGIAPAPRGIPQIEVTFDIDANGIVNVYAKDLGTGKEQKITITSSSNMSKEDIDKAVKEAERYADEDKKRREEVEQKNEAENLCYATEKLISDNADKISEDDKSALNQKVAALKEAIAANDMDRIKNGKDELQKTMYEVSGKMYQQAAPQGDPNAAQQPGGDPNQGGANGNVYDADYKEVDDDHKE</sequence>
<evidence type="ECO:0000256" key="11">
    <source>
        <dbReference type="SAM" id="MobiDB-lite"/>
    </source>
</evidence>
<dbReference type="PROSITE" id="PS00329">
    <property type="entry name" value="HSP70_2"/>
    <property type="match status" value="1"/>
</dbReference>
<comment type="induction">
    <text evidence="9">By stress conditions e.g. heat shock.</text>
</comment>
<dbReference type="FunFam" id="1.20.1270.10:FF:000001">
    <property type="entry name" value="Molecular chaperone DnaK"/>
    <property type="match status" value="1"/>
</dbReference>
<evidence type="ECO:0000256" key="7">
    <source>
        <dbReference type="ARBA" id="ARBA00023016"/>
    </source>
</evidence>
<reference evidence="12 14" key="1">
    <citation type="submission" date="2007-08" db="EMBL/GenBank/DDBJ databases">
        <title>Draft genome sequence of Clostridium leptum (DSM 753).</title>
        <authorList>
            <person name="Sudarsanam P."/>
            <person name="Ley R."/>
            <person name="Guruge J."/>
            <person name="Turnbaugh P.J."/>
            <person name="Mahowald M."/>
            <person name="Liep D."/>
            <person name="Gordon J."/>
        </authorList>
    </citation>
    <scope>NUCLEOTIDE SEQUENCE [LARGE SCALE GENOMIC DNA]</scope>
    <source>
        <strain evidence="12 14">DSM 753</strain>
    </source>
</reference>
<dbReference type="CDD" id="cd10234">
    <property type="entry name" value="ASKHA_NBD_HSP70_DnaK-like"/>
    <property type="match status" value="1"/>
</dbReference>
<dbReference type="Gene3D" id="1.20.1270.10">
    <property type="match status" value="1"/>
</dbReference>
<feature type="region of interest" description="Disordered" evidence="11">
    <location>
        <begin position="566"/>
        <end position="616"/>
    </location>
</feature>
<dbReference type="Proteomes" id="UP000220611">
    <property type="component" value="Unassembled WGS sequence"/>
</dbReference>
<dbReference type="EMBL" id="ABCB02000006">
    <property type="protein sequence ID" value="EDO63091.1"/>
    <property type="molecule type" value="Genomic_DNA"/>
</dbReference>
<dbReference type="FunFam" id="3.90.640.10:FF:000003">
    <property type="entry name" value="Molecular chaperone DnaK"/>
    <property type="match status" value="1"/>
</dbReference>
<dbReference type="EMBL" id="NOXF01000003">
    <property type="protein sequence ID" value="PEQ24893.1"/>
    <property type="molecule type" value="Genomic_DNA"/>
</dbReference>
<proteinExistence type="evidence at transcript level"/>
<dbReference type="AlphaFoldDB" id="A7VNF3"/>
<evidence type="ECO:0000256" key="3">
    <source>
        <dbReference type="ARBA" id="ARBA00014415"/>
    </source>
</evidence>
<keyword evidence="8 9" id="KW-0143">Chaperone</keyword>
<gene>
    <name evidence="9 12" type="primary">dnaK</name>
    <name evidence="13" type="ORF">CH238_05460</name>
    <name evidence="12" type="ORF">CLOLEP_00078</name>
</gene>
<reference evidence="12 14" key="2">
    <citation type="submission" date="2007-08" db="EMBL/GenBank/DDBJ databases">
        <authorList>
            <person name="Fulton L."/>
            <person name="Clifton S."/>
            <person name="Fulton B."/>
            <person name="Xu J."/>
            <person name="Minx P."/>
            <person name="Pepin K.H."/>
            <person name="Johnson M."/>
            <person name="Thiruvilangam P."/>
            <person name="Bhonagiri V."/>
            <person name="Nash W.E."/>
            <person name="Wang C."/>
            <person name="Mardis E.R."/>
            <person name="Wilson R.K."/>
        </authorList>
    </citation>
    <scope>NUCLEOTIDE SEQUENCE [LARGE SCALE GENOMIC DNA]</scope>
    <source>
        <strain evidence="12 14">DSM 753</strain>
    </source>
</reference>
<comment type="caution">
    <text evidence="12">The sequence shown here is derived from an EMBL/GenBank/DDBJ whole genome shotgun (WGS) entry which is preliminary data.</text>
</comment>
<name>A7VNF3_9FIRM</name>
<dbReference type="FunFam" id="3.30.420.40:FF:000071">
    <property type="entry name" value="Molecular chaperone DnaK"/>
    <property type="match status" value="1"/>
</dbReference>
<comment type="similarity">
    <text evidence="2 9 10">Belongs to the heat shock protein 70 family.</text>
</comment>
<evidence type="ECO:0000313" key="13">
    <source>
        <dbReference type="EMBL" id="PEQ24893.1"/>
    </source>
</evidence>
<keyword evidence="6 9" id="KW-0067">ATP-binding</keyword>
<evidence type="ECO:0000256" key="6">
    <source>
        <dbReference type="ARBA" id="ARBA00022840"/>
    </source>
</evidence>
<protein>
    <recommendedName>
        <fullName evidence="3 9">Chaperone protein DnaK</fullName>
    </recommendedName>
    <alternativeName>
        <fullName evidence="9">HSP70</fullName>
    </alternativeName>
    <alternativeName>
        <fullName evidence="9">Heat shock 70 kDa protein</fullName>
    </alternativeName>
    <alternativeName>
        <fullName evidence="9">Heat shock protein 70</fullName>
    </alternativeName>
</protein>
<dbReference type="GO" id="GO:0140662">
    <property type="term" value="F:ATP-dependent protein folding chaperone"/>
    <property type="evidence" value="ECO:0007669"/>
    <property type="project" value="InterPro"/>
</dbReference>
<dbReference type="GO" id="GO:0051082">
    <property type="term" value="F:unfolded protein binding"/>
    <property type="evidence" value="ECO:0007669"/>
    <property type="project" value="InterPro"/>
</dbReference>
<dbReference type="Proteomes" id="UP000003490">
    <property type="component" value="Unassembled WGS sequence"/>
</dbReference>
<comment type="function">
    <text evidence="1 9">Acts as a chaperone.</text>
</comment>
<dbReference type="Gene3D" id="3.30.420.40">
    <property type="match status" value="2"/>
</dbReference>
<evidence type="ECO:0000256" key="9">
    <source>
        <dbReference type="HAMAP-Rule" id="MF_00332"/>
    </source>
</evidence>
<evidence type="ECO:0000313" key="14">
    <source>
        <dbReference type="Proteomes" id="UP000003490"/>
    </source>
</evidence>
<dbReference type="PROSITE" id="PS01036">
    <property type="entry name" value="HSP70_3"/>
    <property type="match status" value="1"/>
</dbReference>
<dbReference type="NCBIfam" id="TIGR02350">
    <property type="entry name" value="prok_dnaK"/>
    <property type="match status" value="1"/>
</dbReference>
<dbReference type="HOGENOM" id="CLU_005965_2_4_9"/>
<dbReference type="eggNOG" id="COG0443">
    <property type="taxonomic scope" value="Bacteria"/>
</dbReference>
<organism evidence="12 14">
    <name type="scientific">[Clostridium] leptum DSM 753</name>
    <dbReference type="NCBI Taxonomy" id="428125"/>
    <lineage>
        <taxon>Bacteria</taxon>
        <taxon>Bacillati</taxon>
        <taxon>Bacillota</taxon>
        <taxon>Clostridia</taxon>
        <taxon>Eubacteriales</taxon>
        <taxon>Oscillospiraceae</taxon>
        <taxon>Oscillospiraceae incertae sedis</taxon>
    </lineage>
</organism>
<dbReference type="Gene3D" id="2.60.34.10">
    <property type="entry name" value="Substrate Binding Domain Of DNAk, Chain A, domain 1"/>
    <property type="match status" value="1"/>
</dbReference>
<evidence type="ECO:0000256" key="4">
    <source>
        <dbReference type="ARBA" id="ARBA00022553"/>
    </source>
</evidence>
<dbReference type="InterPro" id="IPR043129">
    <property type="entry name" value="ATPase_NBD"/>
</dbReference>
<evidence type="ECO:0000256" key="10">
    <source>
        <dbReference type="RuleBase" id="RU003322"/>
    </source>
</evidence>
<dbReference type="SUPFAM" id="SSF100934">
    <property type="entry name" value="Heat shock protein 70kD (HSP70), C-terminal subdomain"/>
    <property type="match status" value="1"/>
</dbReference>
<dbReference type="SUPFAM" id="SSF100920">
    <property type="entry name" value="Heat shock protein 70kD (HSP70), peptide-binding domain"/>
    <property type="match status" value="1"/>
</dbReference>
<evidence type="ECO:0000256" key="5">
    <source>
        <dbReference type="ARBA" id="ARBA00022741"/>
    </source>
</evidence>
<dbReference type="PROSITE" id="PS00297">
    <property type="entry name" value="HSP70_1"/>
    <property type="match status" value="1"/>
</dbReference>
<dbReference type="FunFam" id="2.60.34.10:FF:000014">
    <property type="entry name" value="Chaperone protein DnaK HSP70"/>
    <property type="match status" value="1"/>
</dbReference>
<evidence type="ECO:0000313" key="15">
    <source>
        <dbReference type="Proteomes" id="UP000220611"/>
    </source>
</evidence>
<dbReference type="InterPro" id="IPR013126">
    <property type="entry name" value="Hsp_70_fam"/>
</dbReference>
<evidence type="ECO:0000256" key="1">
    <source>
        <dbReference type="ARBA" id="ARBA00002290"/>
    </source>
</evidence>
<evidence type="ECO:0000313" key="12">
    <source>
        <dbReference type="EMBL" id="EDO63091.1"/>
    </source>
</evidence>
<evidence type="ECO:0000256" key="2">
    <source>
        <dbReference type="ARBA" id="ARBA00007381"/>
    </source>
</evidence>
<dbReference type="InterPro" id="IPR029048">
    <property type="entry name" value="HSP70_C_sf"/>
</dbReference>
<feature type="compositionally biased region" description="Basic and acidic residues" evidence="11">
    <location>
        <begin position="605"/>
        <end position="616"/>
    </location>
</feature>
<dbReference type="Gene3D" id="3.90.640.10">
    <property type="entry name" value="Actin, Chain A, domain 4"/>
    <property type="match status" value="1"/>
</dbReference>
<feature type="modified residue" description="Phosphothreonine; by autocatalysis" evidence="9">
    <location>
        <position position="174"/>
    </location>
</feature>
<reference evidence="13 15" key="3">
    <citation type="submission" date="2017-07" db="EMBL/GenBank/DDBJ databases">
        <title>Prevalence of linear plasmids in Cutibacterium (Propionibacterium) acnes isolates obtained from prostatic tissue.</title>
        <authorList>
            <person name="Davidsson S."/>
            <person name="Carlsson J."/>
            <person name="Molling P."/>
            <person name="Andren O."/>
            <person name="Andersson S.-O."/>
            <person name="Brzuszkiewicz E."/>
            <person name="Poehlein A."/>
            <person name="Al-Zeer M."/>
            <person name="Brinkmann V."/>
            <person name="Scavenius C."/>
            <person name="Nazipi S."/>
            <person name="Soderquist B."/>
            <person name="Bruggemann H."/>
        </authorList>
    </citation>
    <scope>NUCLEOTIDE SEQUENCE [LARGE SCALE GENOMIC DNA]</scope>
    <source>
        <strain evidence="13 15">DSM 753</strain>
    </source>
</reference>
<keyword evidence="5 9" id="KW-0547">Nucleotide-binding</keyword>
<dbReference type="GO" id="GO:0005524">
    <property type="term" value="F:ATP binding"/>
    <property type="evidence" value="ECO:0007669"/>
    <property type="project" value="UniProtKB-UniRule"/>
</dbReference>
<keyword evidence="4 9" id="KW-0597">Phosphoprotein</keyword>
<dbReference type="Pfam" id="PF00012">
    <property type="entry name" value="HSP70"/>
    <property type="match status" value="1"/>
</dbReference>
<dbReference type="PANTHER" id="PTHR19375">
    <property type="entry name" value="HEAT SHOCK PROTEIN 70KDA"/>
    <property type="match status" value="1"/>
</dbReference>
<dbReference type="SUPFAM" id="SSF53067">
    <property type="entry name" value="Actin-like ATPase domain"/>
    <property type="match status" value="2"/>
</dbReference>
<dbReference type="HAMAP" id="MF_00332">
    <property type="entry name" value="DnaK"/>
    <property type="match status" value="1"/>
</dbReference>
<dbReference type="NCBIfam" id="NF001413">
    <property type="entry name" value="PRK00290.1"/>
    <property type="match status" value="1"/>
</dbReference>
<keyword evidence="7 9" id="KW-0346">Stress response</keyword>
<dbReference type="InterPro" id="IPR012725">
    <property type="entry name" value="Chaperone_DnaK"/>
</dbReference>
<dbReference type="InterPro" id="IPR018181">
    <property type="entry name" value="Heat_shock_70_CS"/>
</dbReference>
<dbReference type="PRINTS" id="PR00301">
    <property type="entry name" value="HEATSHOCK70"/>
</dbReference>
<accession>A7VNF3</accession>
<keyword evidence="15" id="KW-1185">Reference proteome</keyword>
<evidence type="ECO:0000256" key="8">
    <source>
        <dbReference type="ARBA" id="ARBA00023186"/>
    </source>
</evidence>